<dbReference type="Pfam" id="PF02698">
    <property type="entry name" value="DUF218"/>
    <property type="match status" value="1"/>
</dbReference>
<dbReference type="GO" id="GO:0000270">
    <property type="term" value="P:peptidoglycan metabolic process"/>
    <property type="evidence" value="ECO:0007669"/>
    <property type="project" value="TreeGrafter"/>
</dbReference>
<name>A0A1R0FBF1_9HYPH</name>
<keyword evidence="1" id="KW-0812">Transmembrane</keyword>
<evidence type="ECO:0000256" key="1">
    <source>
        <dbReference type="SAM" id="Phobius"/>
    </source>
</evidence>
<dbReference type="AlphaFoldDB" id="A0A1R0FBF1"/>
<evidence type="ECO:0000313" key="3">
    <source>
        <dbReference type="EMBL" id="OLY44229.1"/>
    </source>
</evidence>
<organism evidence="3 4">
    <name type="scientific">Bartonella apis</name>
    <dbReference type="NCBI Taxonomy" id="1686310"/>
    <lineage>
        <taxon>Bacteria</taxon>
        <taxon>Pseudomonadati</taxon>
        <taxon>Pseudomonadota</taxon>
        <taxon>Alphaproteobacteria</taxon>
        <taxon>Hyphomicrobiales</taxon>
        <taxon>Bartonellaceae</taxon>
        <taxon>Bartonella</taxon>
    </lineage>
</organism>
<dbReference type="InterPro" id="IPR051599">
    <property type="entry name" value="Cell_Envelope_Assoc"/>
</dbReference>
<dbReference type="PANTHER" id="PTHR30336:SF4">
    <property type="entry name" value="ENVELOPE BIOGENESIS FACTOR ELYC"/>
    <property type="match status" value="1"/>
</dbReference>
<dbReference type="RefSeq" id="WP_075869380.1">
    <property type="nucleotide sequence ID" value="NZ_CALYQA010000002.1"/>
</dbReference>
<dbReference type="GO" id="GO:0043164">
    <property type="term" value="P:Gram-negative-bacterium-type cell wall biogenesis"/>
    <property type="evidence" value="ECO:0007669"/>
    <property type="project" value="TreeGrafter"/>
</dbReference>
<dbReference type="GO" id="GO:0005886">
    <property type="term" value="C:plasma membrane"/>
    <property type="evidence" value="ECO:0007669"/>
    <property type="project" value="TreeGrafter"/>
</dbReference>
<sequence length="223" mass="25470">MSEYTLYAQLADPEQKQKKLRQIRLLRWKRRFFKHLPPVSIFILVCIILFGAGFFYFSEKVYRLVPPDPLVEADGIIVLTGGERRVEAGVGLLAKGLGKRLLISGVNPSTNKQALIRVTHSDPQLFECCVDLGREAINTIGNAEEATDWIKKNHYQKVYVVTNDYHMPRSLRELNRLMPDINFIAYPISEGAGEQSLLRQLGELRLLASEYIKFMGAELRAYL</sequence>
<evidence type="ECO:0000259" key="2">
    <source>
        <dbReference type="Pfam" id="PF02698"/>
    </source>
</evidence>
<feature type="transmembrane region" description="Helical" evidence="1">
    <location>
        <begin position="36"/>
        <end position="57"/>
    </location>
</feature>
<dbReference type="EMBL" id="LXYT01000001">
    <property type="protein sequence ID" value="OLY44229.1"/>
    <property type="molecule type" value="Genomic_DNA"/>
</dbReference>
<dbReference type="OrthoDB" id="9812311at2"/>
<accession>A0A1R0FBF1</accession>
<dbReference type="PANTHER" id="PTHR30336">
    <property type="entry name" value="INNER MEMBRANE PROTEIN, PROBABLE PERMEASE"/>
    <property type="match status" value="1"/>
</dbReference>
<protein>
    <submittedName>
        <fullName evidence="3">Uncharacterized SAM-binding protein YcdF, DUF218 family</fullName>
    </submittedName>
</protein>
<keyword evidence="1" id="KW-0472">Membrane</keyword>
<feature type="domain" description="DUF218" evidence="2">
    <location>
        <begin position="74"/>
        <end position="196"/>
    </location>
</feature>
<reference evidence="3 4" key="1">
    <citation type="submission" date="2016-12" db="EMBL/GenBank/DDBJ databases">
        <title>Comparative genomics of Bartonella apis.</title>
        <authorList>
            <person name="Engel P."/>
        </authorList>
    </citation>
    <scope>NUCLEOTIDE SEQUENCE [LARGE SCALE GENOMIC DNA]</scope>
    <source>
        <strain evidence="3 4">PEB0149</strain>
    </source>
</reference>
<evidence type="ECO:0000313" key="4">
    <source>
        <dbReference type="Proteomes" id="UP000187344"/>
    </source>
</evidence>
<dbReference type="CDD" id="cd06259">
    <property type="entry name" value="YdcF-like"/>
    <property type="match status" value="1"/>
</dbReference>
<dbReference type="InterPro" id="IPR003848">
    <property type="entry name" value="DUF218"/>
</dbReference>
<comment type="caution">
    <text evidence="3">The sequence shown here is derived from an EMBL/GenBank/DDBJ whole genome shotgun (WGS) entry which is preliminary data.</text>
</comment>
<keyword evidence="4" id="KW-1185">Reference proteome</keyword>
<dbReference type="Proteomes" id="UP000187344">
    <property type="component" value="Unassembled WGS sequence"/>
</dbReference>
<proteinExistence type="predicted"/>
<gene>
    <name evidence="3" type="ORF">PEB0149_016960</name>
</gene>
<keyword evidence="1" id="KW-1133">Transmembrane helix</keyword>